<evidence type="ECO:0000313" key="3">
    <source>
        <dbReference type="Proteomes" id="UP001470230"/>
    </source>
</evidence>
<proteinExistence type="predicted"/>
<evidence type="ECO:0000256" key="1">
    <source>
        <dbReference type="SAM" id="MobiDB-lite"/>
    </source>
</evidence>
<gene>
    <name evidence="2" type="ORF">M9Y10_031765</name>
</gene>
<dbReference type="EMBL" id="JAPFFF010000051">
    <property type="protein sequence ID" value="KAK8839415.1"/>
    <property type="molecule type" value="Genomic_DNA"/>
</dbReference>
<feature type="region of interest" description="Disordered" evidence="1">
    <location>
        <begin position="59"/>
        <end position="88"/>
    </location>
</feature>
<name>A0ABR2GZS4_9EUKA</name>
<reference evidence="2 3" key="1">
    <citation type="submission" date="2024-04" db="EMBL/GenBank/DDBJ databases">
        <title>Tritrichomonas musculus Genome.</title>
        <authorList>
            <person name="Alves-Ferreira E."/>
            <person name="Grigg M."/>
            <person name="Lorenzi H."/>
            <person name="Galac M."/>
        </authorList>
    </citation>
    <scope>NUCLEOTIDE SEQUENCE [LARGE SCALE GENOMIC DNA]</scope>
    <source>
        <strain evidence="2 3">EAF2021</strain>
    </source>
</reference>
<keyword evidence="3" id="KW-1185">Reference proteome</keyword>
<feature type="compositionally biased region" description="Low complexity" evidence="1">
    <location>
        <begin position="65"/>
        <end position="78"/>
    </location>
</feature>
<protein>
    <submittedName>
        <fullName evidence="2">Uncharacterized protein</fullName>
    </submittedName>
</protein>
<comment type="caution">
    <text evidence="2">The sequence shown here is derived from an EMBL/GenBank/DDBJ whole genome shotgun (WGS) entry which is preliminary data.</text>
</comment>
<evidence type="ECO:0000313" key="2">
    <source>
        <dbReference type="EMBL" id="KAK8839415.1"/>
    </source>
</evidence>
<dbReference type="Proteomes" id="UP001470230">
    <property type="component" value="Unassembled WGS sequence"/>
</dbReference>
<accession>A0ABR2GZS4</accession>
<sequence length="157" mass="18461">MFPEVKAKKVRNDQWGCIIVLESRNTYYRLDLKGRLFFKFPNRKARNLEEELKKLNERNLKKAEQASQAAQSSSTKASPSTGNKDMPEQLDLFPLLEESVVPPPKEERPKSFADLILSSIQETYYEEERFGYSFYDDDPYCLDFNYSDYSIFDSWPI</sequence>
<organism evidence="2 3">
    <name type="scientific">Tritrichomonas musculus</name>
    <dbReference type="NCBI Taxonomy" id="1915356"/>
    <lineage>
        <taxon>Eukaryota</taxon>
        <taxon>Metamonada</taxon>
        <taxon>Parabasalia</taxon>
        <taxon>Tritrichomonadida</taxon>
        <taxon>Tritrichomonadidae</taxon>
        <taxon>Tritrichomonas</taxon>
    </lineage>
</organism>